<feature type="domain" description="DRTGG" evidence="14">
    <location>
        <begin position="215"/>
        <end position="326"/>
    </location>
</feature>
<dbReference type="NCBIfam" id="NF007233">
    <property type="entry name" value="PRK09653.1"/>
    <property type="match status" value="1"/>
</dbReference>
<comment type="similarity">
    <text evidence="3 12">In the C-terminal section; belongs to the phosphate acetyltransferase and butyryltransferase family.</text>
</comment>
<dbReference type="Pfam" id="PF07085">
    <property type="entry name" value="DRTGG"/>
    <property type="match status" value="1"/>
</dbReference>
<dbReference type="EMBL" id="VHIF01000001">
    <property type="protein sequence ID" value="TQO37149.1"/>
    <property type="molecule type" value="Genomic_DNA"/>
</dbReference>
<evidence type="ECO:0000256" key="6">
    <source>
        <dbReference type="ARBA" id="ARBA00012707"/>
    </source>
</evidence>
<dbReference type="NCBIfam" id="NF004167">
    <property type="entry name" value="PRK05632.1"/>
    <property type="match status" value="1"/>
</dbReference>
<comment type="subcellular location">
    <subcellularLocation>
        <location evidence="1 12">Cytoplasm</location>
    </subcellularLocation>
</comment>
<accession>A0ABY3AAH5</accession>
<keyword evidence="9 12" id="KW-0808">Transferase</keyword>
<evidence type="ECO:0000256" key="7">
    <source>
        <dbReference type="ARBA" id="ARBA00021528"/>
    </source>
</evidence>
<comment type="similarity">
    <text evidence="4 12">In the N-terminal section; belongs to the CobB/CobQ family.</text>
</comment>
<comment type="pathway">
    <text evidence="2 12">Metabolic intermediate biosynthesis; acetyl-CoA biosynthesis; acetyl-CoA from acetate: step 2/2.</text>
</comment>
<evidence type="ECO:0000256" key="10">
    <source>
        <dbReference type="ARBA" id="ARBA00023315"/>
    </source>
</evidence>
<comment type="catalytic activity">
    <reaction evidence="12">
        <text>acetyl-CoA + phosphate = acetyl phosphate + CoA</text>
        <dbReference type="Rhea" id="RHEA:19521"/>
        <dbReference type="ChEBI" id="CHEBI:22191"/>
        <dbReference type="ChEBI" id="CHEBI:43474"/>
        <dbReference type="ChEBI" id="CHEBI:57287"/>
        <dbReference type="ChEBI" id="CHEBI:57288"/>
        <dbReference type="EC" id="2.3.1.8"/>
    </reaction>
</comment>
<dbReference type="InterPro" id="IPR050500">
    <property type="entry name" value="Phos_Acetyltrans/Butyryltrans"/>
</dbReference>
<dbReference type="InterPro" id="IPR010766">
    <property type="entry name" value="DRTGG"/>
</dbReference>
<dbReference type="Pfam" id="PF13500">
    <property type="entry name" value="AAA_26"/>
    <property type="match status" value="1"/>
</dbReference>
<evidence type="ECO:0000256" key="11">
    <source>
        <dbReference type="ARBA" id="ARBA00031108"/>
    </source>
</evidence>
<dbReference type="NCBIfam" id="TIGR00651">
    <property type="entry name" value="pta"/>
    <property type="match status" value="1"/>
</dbReference>
<dbReference type="InterPro" id="IPR042112">
    <property type="entry name" value="P_AcTrfase_dom2"/>
</dbReference>
<comment type="subunit">
    <text evidence="5">Homohexamer.</text>
</comment>
<dbReference type="PIRSF" id="PIRSF006107">
    <property type="entry name" value="PhpActrans_proteobac"/>
    <property type="match status" value="1"/>
</dbReference>
<dbReference type="Gene3D" id="3.40.1390.20">
    <property type="entry name" value="HprK N-terminal domain-like"/>
    <property type="match status" value="1"/>
</dbReference>
<dbReference type="Gene3D" id="3.40.50.300">
    <property type="entry name" value="P-loop containing nucleotide triphosphate hydrolases"/>
    <property type="match status" value="1"/>
</dbReference>
<dbReference type="InterPro" id="IPR004614">
    <property type="entry name" value="P_AcTrfase"/>
</dbReference>
<keyword evidence="16" id="KW-1185">Reference proteome</keyword>
<protein>
    <recommendedName>
        <fullName evidence="7 12">Phosphate acetyltransferase</fullName>
        <ecNumber evidence="6 12">2.3.1.8</ecNumber>
    </recommendedName>
    <alternativeName>
        <fullName evidence="11 12">Phosphotransacetylase</fullName>
    </alternativeName>
</protein>
<dbReference type="SUPFAM" id="SSF75138">
    <property type="entry name" value="HprK N-terminal domain-like"/>
    <property type="match status" value="1"/>
</dbReference>
<dbReference type="PANTHER" id="PTHR43356">
    <property type="entry name" value="PHOSPHATE ACETYLTRANSFERASE"/>
    <property type="match status" value="1"/>
</dbReference>
<evidence type="ECO:0000256" key="9">
    <source>
        <dbReference type="ARBA" id="ARBA00022679"/>
    </source>
</evidence>
<evidence type="ECO:0000259" key="14">
    <source>
        <dbReference type="Pfam" id="PF07085"/>
    </source>
</evidence>
<dbReference type="InterPro" id="IPR027417">
    <property type="entry name" value="P-loop_NTPase"/>
</dbReference>
<comment type="caution">
    <text evidence="15">The sequence shown here is derived from an EMBL/GenBank/DDBJ whole genome shotgun (WGS) entry which is preliminary data.</text>
</comment>
<dbReference type="PANTHER" id="PTHR43356:SF3">
    <property type="entry name" value="PHOSPHATE ACETYLTRANSFERASE"/>
    <property type="match status" value="1"/>
</dbReference>
<evidence type="ECO:0000256" key="5">
    <source>
        <dbReference type="ARBA" id="ARBA00011643"/>
    </source>
</evidence>
<evidence type="ECO:0000313" key="16">
    <source>
        <dbReference type="Proteomes" id="UP000315363"/>
    </source>
</evidence>
<dbReference type="InterPro" id="IPR002505">
    <property type="entry name" value="PTA_PTB"/>
</dbReference>
<dbReference type="SUPFAM" id="SSF52540">
    <property type="entry name" value="P-loop containing nucleoside triphosphate hydrolases"/>
    <property type="match status" value="1"/>
</dbReference>
<dbReference type="EC" id="2.3.1.8" evidence="6 12"/>
<evidence type="ECO:0000256" key="1">
    <source>
        <dbReference type="ARBA" id="ARBA00004496"/>
    </source>
</evidence>
<evidence type="ECO:0000256" key="4">
    <source>
        <dbReference type="ARBA" id="ARBA00009786"/>
    </source>
</evidence>
<feature type="domain" description="Phosphate acetyl/butaryl transferase" evidence="13">
    <location>
        <begin position="372"/>
        <end position="691"/>
    </location>
</feature>
<dbReference type="InterPro" id="IPR016475">
    <property type="entry name" value="P-Actrans_bac"/>
</dbReference>
<dbReference type="Pfam" id="PF01515">
    <property type="entry name" value="PTA_PTB"/>
    <property type="match status" value="1"/>
</dbReference>
<dbReference type="CDD" id="cd03109">
    <property type="entry name" value="DTBS"/>
    <property type="match status" value="1"/>
</dbReference>
<dbReference type="InterPro" id="IPR042113">
    <property type="entry name" value="P_AcTrfase_dom1"/>
</dbReference>
<evidence type="ECO:0000259" key="13">
    <source>
        <dbReference type="Pfam" id="PF01515"/>
    </source>
</evidence>
<dbReference type="RefSeq" id="WP_142189154.1">
    <property type="nucleotide sequence ID" value="NZ_VHIF01000001.1"/>
</dbReference>
<evidence type="ECO:0000313" key="15">
    <source>
        <dbReference type="EMBL" id="TQO37149.1"/>
    </source>
</evidence>
<gene>
    <name evidence="15" type="ORF">GQ41_1749</name>
</gene>
<comment type="domain">
    <text evidence="12">The N-terminal region seems to be important for proper quaternary structure. The C-terminal region contains the substrate-binding site.</text>
</comment>
<keyword evidence="8 12" id="KW-0963">Cytoplasm</keyword>
<dbReference type="InterPro" id="IPR028979">
    <property type="entry name" value="Ser_kin/Pase_Hpr-like_N_sf"/>
</dbReference>
<dbReference type="Gene3D" id="3.40.50.10750">
    <property type="entry name" value="Isocitrate/Isopropylmalate dehydrogenase-like"/>
    <property type="match status" value="1"/>
</dbReference>
<name>A0ABY3AAH5_9FLAO</name>
<reference evidence="15 16" key="1">
    <citation type="submission" date="2019-06" db="EMBL/GenBank/DDBJ databases">
        <title>A large-scale integrated study on North Sea by COGITO (Coastal Microbe Genomic &amp; Taxonomic Observatory).</title>
        <authorList>
            <person name="Teeling H."/>
        </authorList>
    </citation>
    <scope>NUCLEOTIDE SEQUENCE [LARGE SCALE GENOMIC DNA]</scope>
    <source>
        <strain evidence="15 16">MAR_2009_79</strain>
    </source>
</reference>
<evidence type="ECO:0000256" key="3">
    <source>
        <dbReference type="ARBA" id="ARBA00008756"/>
    </source>
</evidence>
<keyword evidence="10 12" id="KW-0012">Acyltransferase</keyword>
<dbReference type="Proteomes" id="UP000315363">
    <property type="component" value="Unassembled WGS sequence"/>
</dbReference>
<proteinExistence type="inferred from homology"/>
<sequence length="697" mass="76362">MSKAIYLATTEPNSGKSIVSLGMMQLLLGKTAKVGYFRPIIDDFEEGRIDDHIDTVLKHFEVDQKFEDSYAYTRSQVVQLKNMDKDDEIIGNIINKYKAIEDRFDIVLVEGTDFSGEGAIIEWDINVLIAKNLGIPAIIIANGMGKSLQELVGNVYMAYDSFREKGVEVLLTVANKVQTENLEKVLAGLKSKLPKKVFTAAIPLNPILGNPTVKEIAQVLSAKVLFGEDFINNQAGEFSVGAMQLRNYLNHLKKDSLVITPGDRADIILGALQANISTNYPNLSGIVLTGGLLPEDSIIKLIEGLSDVIPILSVADGTFSVTNRIGTIKPRIYPENKEKITTSIQEFEKYVPTNELAERLITFKAEGITPRMFQYNLLKRAKSTKKHIVLPEGNDERILKATKKLLDTNAVTITLLGDTEQIMAKISELDISLDTNSFNIIDPKSSPNFLDYATTLYELRKEKNVNLAMAKDLMEDVSYFGTMMVYKGHADGMVSGAVHTTQHTIRPALQFIKTRPEVSIVSSVFFMCLPNRVTIFGDCAINPNPTAEHLAEIAISSAATSTAFGIEPKIAMLSYSSGASGAGEDVDRVRKATEIIKKKRPDLKVEGPIQYDAAVDINVGKSKLPDSEVAGQASVFIFPDLNTGNNTYKAVQRETGALAIGPMLQGLNKPVNDLSRGCTVEDIYNTVVITAIQAQGL</sequence>
<evidence type="ECO:0000256" key="8">
    <source>
        <dbReference type="ARBA" id="ARBA00022490"/>
    </source>
</evidence>
<dbReference type="Gene3D" id="3.40.50.10950">
    <property type="match status" value="1"/>
</dbReference>
<organism evidence="15 16">
    <name type="scientific">Arenibacter algicola</name>
    <dbReference type="NCBI Taxonomy" id="616991"/>
    <lineage>
        <taxon>Bacteria</taxon>
        <taxon>Pseudomonadati</taxon>
        <taxon>Bacteroidota</taxon>
        <taxon>Flavobacteriia</taxon>
        <taxon>Flavobacteriales</taxon>
        <taxon>Flavobacteriaceae</taxon>
        <taxon>Arenibacter</taxon>
    </lineage>
</organism>
<dbReference type="SUPFAM" id="SSF53659">
    <property type="entry name" value="Isocitrate/Isopropylmalate dehydrogenase-like"/>
    <property type="match status" value="1"/>
</dbReference>
<comment type="function">
    <text evidence="12">Involved in acetate metabolism.</text>
</comment>
<evidence type="ECO:0000256" key="2">
    <source>
        <dbReference type="ARBA" id="ARBA00004989"/>
    </source>
</evidence>
<evidence type="ECO:0000256" key="12">
    <source>
        <dbReference type="PIRNR" id="PIRNR006107"/>
    </source>
</evidence>